<accession>A0A8B6GWR7</accession>
<evidence type="ECO:0000313" key="3">
    <source>
        <dbReference type="Proteomes" id="UP000596742"/>
    </source>
</evidence>
<reference evidence="2" key="1">
    <citation type="submission" date="2018-11" db="EMBL/GenBank/DDBJ databases">
        <authorList>
            <person name="Alioto T."/>
            <person name="Alioto T."/>
        </authorList>
    </citation>
    <scope>NUCLEOTIDE SEQUENCE</scope>
</reference>
<evidence type="ECO:0000256" key="1">
    <source>
        <dbReference type="SAM" id="SignalP"/>
    </source>
</evidence>
<gene>
    <name evidence="2" type="ORF">MGAL_10B036532</name>
</gene>
<dbReference type="OrthoDB" id="6049414at2759"/>
<keyword evidence="3" id="KW-1185">Reference proteome</keyword>
<feature type="signal peptide" evidence="1">
    <location>
        <begin position="1"/>
        <end position="15"/>
    </location>
</feature>
<protein>
    <submittedName>
        <fullName evidence="2">Uncharacterized protein</fullName>
    </submittedName>
</protein>
<proteinExistence type="predicted"/>
<comment type="caution">
    <text evidence="2">The sequence shown here is derived from an EMBL/GenBank/DDBJ whole genome shotgun (WGS) entry which is preliminary data.</text>
</comment>
<feature type="chain" id="PRO_5032902331" evidence="1">
    <location>
        <begin position="16"/>
        <end position="219"/>
    </location>
</feature>
<dbReference type="AlphaFoldDB" id="A0A8B6GWR7"/>
<name>A0A8B6GWR7_MYTGA</name>
<dbReference type="Proteomes" id="UP000596742">
    <property type="component" value="Unassembled WGS sequence"/>
</dbReference>
<dbReference type="EMBL" id="UYJE01009106">
    <property type="protein sequence ID" value="VDI70089.1"/>
    <property type="molecule type" value="Genomic_DNA"/>
</dbReference>
<organism evidence="2 3">
    <name type="scientific">Mytilus galloprovincialis</name>
    <name type="common">Mediterranean mussel</name>
    <dbReference type="NCBI Taxonomy" id="29158"/>
    <lineage>
        <taxon>Eukaryota</taxon>
        <taxon>Metazoa</taxon>
        <taxon>Spiralia</taxon>
        <taxon>Lophotrochozoa</taxon>
        <taxon>Mollusca</taxon>
        <taxon>Bivalvia</taxon>
        <taxon>Autobranchia</taxon>
        <taxon>Pteriomorphia</taxon>
        <taxon>Mytilida</taxon>
        <taxon>Mytiloidea</taxon>
        <taxon>Mytilidae</taxon>
        <taxon>Mytilinae</taxon>
        <taxon>Mytilus</taxon>
    </lineage>
</organism>
<sequence length="219" mass="24614">MLMNVLILIITFVFAAEGLCNFPCRRQEVEKYIKINDPGKNAIIQFNCKHPTLAISQGTGKTRECFERNGPFIVQRSGFRRFRCLKEMAIDLSGQNVVLYKKPFRSYLHTPSLCEVCGAQDCWSLAMFAAQGVSRQTAMKVNVPKRILVVNINLIPIVNTNILLFDLFVVNVPPIGCNVPKNCPIKNPYKDVPCTGCEPTEGDGLCCRGCQKNGNNYFW</sequence>
<keyword evidence="1" id="KW-0732">Signal</keyword>
<evidence type="ECO:0000313" key="2">
    <source>
        <dbReference type="EMBL" id="VDI70089.1"/>
    </source>
</evidence>